<dbReference type="GO" id="GO:0005737">
    <property type="term" value="C:cytoplasm"/>
    <property type="evidence" value="ECO:0007669"/>
    <property type="project" value="TreeGrafter"/>
</dbReference>
<dbReference type="OMA" id="EQFDASW"/>
<comment type="similarity">
    <text evidence="5">Belongs to the FKBP-type PPIase family. FKBP1 subfamily.</text>
</comment>
<dbReference type="Proteomes" id="UP000191522">
    <property type="component" value="Unassembled WGS sequence"/>
</dbReference>
<dbReference type="InterPro" id="IPR046357">
    <property type="entry name" value="PPIase_dom_sf"/>
</dbReference>
<reference evidence="9" key="1">
    <citation type="journal article" date="2017" name="Nat. Microbiol.">
        <title>Global analysis of biosynthetic gene clusters reveals vast potential of secondary metabolite production in Penicillium species.</title>
        <authorList>
            <person name="Nielsen J.C."/>
            <person name="Grijseels S."/>
            <person name="Prigent S."/>
            <person name="Ji B."/>
            <person name="Dainat J."/>
            <person name="Nielsen K.F."/>
            <person name="Frisvad J.C."/>
            <person name="Workman M."/>
            <person name="Nielsen J."/>
        </authorList>
    </citation>
    <scope>NUCLEOTIDE SEQUENCE [LARGE SCALE GENOMIC DNA]</scope>
    <source>
        <strain evidence="9">IBT 11843</strain>
    </source>
</reference>
<protein>
    <recommendedName>
        <fullName evidence="6">peptidylprolyl isomerase</fullName>
        <ecNumber evidence="6">5.2.1.8</ecNumber>
    </recommendedName>
</protein>
<evidence type="ECO:0000313" key="9">
    <source>
        <dbReference type="Proteomes" id="UP000191522"/>
    </source>
</evidence>
<dbReference type="FunFam" id="3.10.50.40:FF:000025">
    <property type="entry name" value="Peptidylprolyl isomerase"/>
    <property type="match status" value="1"/>
</dbReference>
<dbReference type="PROSITE" id="PS50059">
    <property type="entry name" value="FKBP_PPIASE"/>
    <property type="match status" value="1"/>
</dbReference>
<organism evidence="8 9">
    <name type="scientific">Penicillium decumbens</name>
    <dbReference type="NCBI Taxonomy" id="69771"/>
    <lineage>
        <taxon>Eukaryota</taxon>
        <taxon>Fungi</taxon>
        <taxon>Dikarya</taxon>
        <taxon>Ascomycota</taxon>
        <taxon>Pezizomycotina</taxon>
        <taxon>Eurotiomycetes</taxon>
        <taxon>Eurotiomycetidae</taxon>
        <taxon>Eurotiales</taxon>
        <taxon>Aspergillaceae</taxon>
        <taxon>Penicillium</taxon>
    </lineage>
</organism>
<gene>
    <name evidence="8" type="ORF">PENDEC_c014G06423</name>
</gene>
<dbReference type="GO" id="GO:0003755">
    <property type="term" value="F:peptidyl-prolyl cis-trans isomerase activity"/>
    <property type="evidence" value="ECO:0007669"/>
    <property type="project" value="UniProtKB-KW"/>
</dbReference>
<evidence type="ECO:0000256" key="6">
    <source>
        <dbReference type="PROSITE-ProRule" id="PRU00277"/>
    </source>
</evidence>
<name>A0A1V6P9L2_PENDC</name>
<evidence type="ECO:0000256" key="5">
    <source>
        <dbReference type="ARBA" id="ARBA00038106"/>
    </source>
</evidence>
<keyword evidence="3 6" id="KW-0697">Rotamase</keyword>
<dbReference type="AlphaFoldDB" id="A0A1V6P9L2"/>
<dbReference type="InterPro" id="IPR001179">
    <property type="entry name" value="PPIase_FKBP_dom"/>
</dbReference>
<dbReference type="Gene3D" id="3.10.50.40">
    <property type="match status" value="1"/>
</dbReference>
<dbReference type="EMBL" id="MDYL01000014">
    <property type="protein sequence ID" value="OQD73694.1"/>
    <property type="molecule type" value="Genomic_DNA"/>
</dbReference>
<dbReference type="Pfam" id="PF00254">
    <property type="entry name" value="FKBP_C"/>
    <property type="match status" value="1"/>
</dbReference>
<dbReference type="STRING" id="69771.A0A1V6P9L2"/>
<evidence type="ECO:0000256" key="4">
    <source>
        <dbReference type="ARBA" id="ARBA00023235"/>
    </source>
</evidence>
<comment type="caution">
    <text evidence="8">The sequence shown here is derived from an EMBL/GenBank/DDBJ whole genome shotgun (WGS) entry which is preliminary data.</text>
</comment>
<comment type="function">
    <text evidence="2">PPIases accelerate the folding of proteins. It catalyzes the cis-trans isomerization of proline imidic peptide bonds in oligopeptides.</text>
</comment>
<accession>A0A1V6P9L2</accession>
<dbReference type="PANTHER" id="PTHR10516:SF443">
    <property type="entry name" value="FK506-BINDING PROTEIN 59-RELATED"/>
    <property type="match status" value="1"/>
</dbReference>
<evidence type="ECO:0000256" key="2">
    <source>
        <dbReference type="ARBA" id="ARBA00002388"/>
    </source>
</evidence>
<keyword evidence="4 6" id="KW-0413">Isomerase</keyword>
<comment type="catalytic activity">
    <reaction evidence="1 6">
        <text>[protein]-peptidylproline (omega=180) = [protein]-peptidylproline (omega=0)</text>
        <dbReference type="Rhea" id="RHEA:16237"/>
        <dbReference type="Rhea" id="RHEA-COMP:10747"/>
        <dbReference type="Rhea" id="RHEA-COMP:10748"/>
        <dbReference type="ChEBI" id="CHEBI:83833"/>
        <dbReference type="ChEBI" id="CHEBI:83834"/>
        <dbReference type="EC" id="5.2.1.8"/>
    </reaction>
</comment>
<dbReference type="PANTHER" id="PTHR10516">
    <property type="entry name" value="PEPTIDYL-PROLYL CIS-TRANS ISOMERASE"/>
    <property type="match status" value="1"/>
</dbReference>
<evidence type="ECO:0000259" key="7">
    <source>
        <dbReference type="PROSITE" id="PS50059"/>
    </source>
</evidence>
<dbReference type="OrthoDB" id="1902587at2759"/>
<dbReference type="EC" id="5.2.1.8" evidence="6"/>
<evidence type="ECO:0000256" key="3">
    <source>
        <dbReference type="ARBA" id="ARBA00023110"/>
    </source>
</evidence>
<keyword evidence="9" id="KW-1185">Reference proteome</keyword>
<dbReference type="InterPro" id="IPR050689">
    <property type="entry name" value="FKBP-type_PPIase"/>
</dbReference>
<feature type="domain" description="PPIase FKBP-type" evidence="7">
    <location>
        <begin position="20"/>
        <end position="117"/>
    </location>
</feature>
<sequence>MGVEKKTLSNGDGVTFPKKGDNVAIHYTGCLYDPSKADNHFMGNKFDSSRDRGSPLATPIGVGRLIRGWDEGVPQMSLGERAILTISSDYGYGNRGFPGLIPANSNLVFDVELVSINGKQAN</sequence>
<evidence type="ECO:0000313" key="8">
    <source>
        <dbReference type="EMBL" id="OQD73694.1"/>
    </source>
</evidence>
<dbReference type="SUPFAM" id="SSF54534">
    <property type="entry name" value="FKBP-like"/>
    <property type="match status" value="1"/>
</dbReference>
<evidence type="ECO:0000256" key="1">
    <source>
        <dbReference type="ARBA" id="ARBA00000971"/>
    </source>
</evidence>
<proteinExistence type="inferred from homology"/>